<dbReference type="SUPFAM" id="SSF82051">
    <property type="entry name" value="Obg GTP-binding protein N-terminal domain"/>
    <property type="match status" value="1"/>
</dbReference>
<dbReference type="InterPro" id="IPR036561">
    <property type="entry name" value="MAM33_sf"/>
</dbReference>
<dbReference type="InterPro" id="IPR045086">
    <property type="entry name" value="OBG_GTPase"/>
</dbReference>
<name>A0A914I4G2_GLORO</name>
<dbReference type="GO" id="GO:0005739">
    <property type="term" value="C:mitochondrion"/>
    <property type="evidence" value="ECO:0007669"/>
    <property type="project" value="TreeGrafter"/>
</dbReference>
<keyword evidence="3" id="KW-1185">Reference proteome</keyword>
<dbReference type="PRINTS" id="PR00326">
    <property type="entry name" value="GTP1OBG"/>
</dbReference>
<feature type="region of interest" description="Disordered" evidence="1">
    <location>
        <begin position="414"/>
        <end position="434"/>
    </location>
</feature>
<feature type="domain" description="G" evidence="2">
    <location>
        <begin position="363"/>
        <end position="510"/>
    </location>
</feature>
<dbReference type="Proteomes" id="UP000887572">
    <property type="component" value="Unplaced"/>
</dbReference>
<sequence length="612" mass="66953">MHRAISLFTRCGVPRMASLSPLSMSSSTIAAAGGGRFFSERGLNAVQELSSALDEEIKAEQGLVQGKLGGDSAPSVPGFNITTNGAEVSLTKTHGNENYVIVVEQHLAVLDYLSDSICLLYWMPGAYGVVTLPNGVREGINQFLDGFIPSENMRFRNAPTGPSRSSICPAIWRGRPRFGTVPTRSSCIGCPLRALTPCLAWSAPTESIRFQSNAAAWRGKKNSNNKKKNSDGREDSTVLARDSFKIFVSAGSGGNGLHRYNGIGGSGGFVYARPIEKLSFDAFCDTYSSNEGAVVELMAEDGQHAKQTKLSGQHGKDRIFNVPLGVEIVGENNGGMGGCANNNFIAEKGEAFWITVNLKLTPNVGLIGFPNAGKSTLMQALVPNKHIKIAPYPFTTTLPQLCYIKYGGKLRSPTAVDDDDDDTGGGVVTTEEKAVEKQRGEKNVGYDAFNCLKHLEYSDIIVMIVDVHGFQLGPNEPYRSALEMIALLNKEMEQYDRALVKKPVVLLLNKVDVEDGEQKAEELCEFLLGEGRDGRWPKRLTVPTGKESGLDLRPYYPIRFRSIHAISAKARQLGNVKTVLRKIYRELKPLKKALFVEEWEDWSNHPRGKILC</sequence>
<protein>
    <submittedName>
        <fullName evidence="4">GTP-binding protein</fullName>
    </submittedName>
</protein>
<dbReference type="InterPro" id="IPR036726">
    <property type="entry name" value="GTP1_OBG_dom_sf"/>
</dbReference>
<organism evidence="3 4">
    <name type="scientific">Globodera rostochiensis</name>
    <name type="common">Golden nematode worm</name>
    <name type="synonym">Heterodera rostochiensis</name>
    <dbReference type="NCBI Taxonomy" id="31243"/>
    <lineage>
        <taxon>Eukaryota</taxon>
        <taxon>Metazoa</taxon>
        <taxon>Ecdysozoa</taxon>
        <taxon>Nematoda</taxon>
        <taxon>Chromadorea</taxon>
        <taxon>Rhabditida</taxon>
        <taxon>Tylenchina</taxon>
        <taxon>Tylenchomorpha</taxon>
        <taxon>Tylenchoidea</taxon>
        <taxon>Heteroderidae</taxon>
        <taxon>Heteroderinae</taxon>
        <taxon>Globodera</taxon>
    </lineage>
</organism>
<dbReference type="GO" id="GO:0003924">
    <property type="term" value="F:GTPase activity"/>
    <property type="evidence" value="ECO:0007669"/>
    <property type="project" value="InterPro"/>
</dbReference>
<evidence type="ECO:0000313" key="3">
    <source>
        <dbReference type="Proteomes" id="UP000887572"/>
    </source>
</evidence>
<dbReference type="WBParaSite" id="Gr19_v10_g652.t1">
    <property type="protein sequence ID" value="Gr19_v10_g652.t1"/>
    <property type="gene ID" value="Gr19_v10_g652"/>
</dbReference>
<dbReference type="PANTHER" id="PTHR11702">
    <property type="entry name" value="DEVELOPMENTALLY REGULATED GTP-BINDING PROTEIN-RELATED"/>
    <property type="match status" value="1"/>
</dbReference>
<evidence type="ECO:0000313" key="4">
    <source>
        <dbReference type="WBParaSite" id="Gr19_v10_g652.t1"/>
    </source>
</evidence>
<evidence type="ECO:0000256" key="1">
    <source>
        <dbReference type="SAM" id="MobiDB-lite"/>
    </source>
</evidence>
<accession>A0A914I4G2</accession>
<dbReference type="Gene3D" id="3.10.280.10">
    <property type="entry name" value="Mitochondrial glycoprotein"/>
    <property type="match status" value="1"/>
</dbReference>
<dbReference type="AlphaFoldDB" id="A0A914I4G2"/>
<dbReference type="SUPFAM" id="SSF52540">
    <property type="entry name" value="P-loop containing nucleoside triphosphate hydrolases"/>
    <property type="match status" value="1"/>
</dbReference>
<dbReference type="Pfam" id="PF01926">
    <property type="entry name" value="MMR_HSR1"/>
    <property type="match status" value="1"/>
</dbReference>
<dbReference type="InterPro" id="IPR027417">
    <property type="entry name" value="P-loop_NTPase"/>
</dbReference>
<dbReference type="InterPro" id="IPR006073">
    <property type="entry name" value="GTP-bd"/>
</dbReference>
<proteinExistence type="predicted"/>
<reference evidence="4" key="1">
    <citation type="submission" date="2022-11" db="UniProtKB">
        <authorList>
            <consortium name="WormBaseParasite"/>
        </authorList>
    </citation>
    <scope>IDENTIFICATION</scope>
</reference>
<evidence type="ECO:0000259" key="2">
    <source>
        <dbReference type="Pfam" id="PF01926"/>
    </source>
</evidence>
<dbReference type="PANTHER" id="PTHR11702:SF43">
    <property type="entry name" value="GTP-BINDING PROTEIN 10"/>
    <property type="match status" value="1"/>
</dbReference>
<dbReference type="GO" id="GO:0005525">
    <property type="term" value="F:GTP binding"/>
    <property type="evidence" value="ECO:0007669"/>
    <property type="project" value="InterPro"/>
</dbReference>
<dbReference type="Gene3D" id="3.40.50.300">
    <property type="entry name" value="P-loop containing nucleotide triphosphate hydrolases"/>
    <property type="match status" value="1"/>
</dbReference>
<dbReference type="Gene3D" id="2.70.210.12">
    <property type="entry name" value="GTP1/OBG domain"/>
    <property type="match status" value="1"/>
</dbReference>